<proteinExistence type="predicted"/>
<reference evidence="2" key="1">
    <citation type="journal article" date="2019" name="Int. J. Syst. Evol. Microbiol.">
        <title>The Global Catalogue of Microorganisms (GCM) 10K type strain sequencing project: providing services to taxonomists for standard genome sequencing and annotation.</title>
        <authorList>
            <consortium name="The Broad Institute Genomics Platform"/>
            <consortium name="The Broad Institute Genome Sequencing Center for Infectious Disease"/>
            <person name="Wu L."/>
            <person name="Ma J."/>
        </authorList>
    </citation>
    <scope>NUCLEOTIDE SEQUENCE [LARGE SCALE GENOMIC DNA]</scope>
    <source>
        <strain evidence="2">CCM 7526</strain>
    </source>
</reference>
<gene>
    <name evidence="1" type="ORF">ACFQ5G_03250</name>
</gene>
<dbReference type="Proteomes" id="UP001597183">
    <property type="component" value="Unassembled WGS sequence"/>
</dbReference>
<name>A0ABW4A0Y3_9ACTN</name>
<evidence type="ECO:0000313" key="1">
    <source>
        <dbReference type="EMBL" id="MFD1364357.1"/>
    </source>
</evidence>
<organism evidence="1 2">
    <name type="scientific">Actinoplanes sichuanensis</name>
    <dbReference type="NCBI Taxonomy" id="512349"/>
    <lineage>
        <taxon>Bacteria</taxon>
        <taxon>Bacillati</taxon>
        <taxon>Actinomycetota</taxon>
        <taxon>Actinomycetes</taxon>
        <taxon>Micromonosporales</taxon>
        <taxon>Micromonosporaceae</taxon>
        <taxon>Actinoplanes</taxon>
    </lineage>
</organism>
<dbReference type="EMBL" id="JBHTMK010000005">
    <property type="protein sequence ID" value="MFD1364357.1"/>
    <property type="molecule type" value="Genomic_DNA"/>
</dbReference>
<comment type="caution">
    <text evidence="1">The sequence shown here is derived from an EMBL/GenBank/DDBJ whole genome shotgun (WGS) entry which is preliminary data.</text>
</comment>
<protein>
    <submittedName>
        <fullName evidence="1">Uncharacterized protein</fullName>
    </submittedName>
</protein>
<evidence type="ECO:0000313" key="2">
    <source>
        <dbReference type="Proteomes" id="UP001597183"/>
    </source>
</evidence>
<accession>A0ABW4A0Y3</accession>
<keyword evidence="2" id="KW-1185">Reference proteome</keyword>
<dbReference type="RefSeq" id="WP_317791698.1">
    <property type="nucleotide sequence ID" value="NZ_AP028461.1"/>
</dbReference>
<sequence>MPQSTLSPSRPMRFRRYTSQPPGVVTVISDFGAERFDLLIVPPGAIQASADTAAADPTDRRHTLN</sequence>